<feature type="transmembrane region" description="Helical" evidence="1">
    <location>
        <begin position="106"/>
        <end position="125"/>
    </location>
</feature>
<dbReference type="EMBL" id="JQCB01000016">
    <property type="protein sequence ID" value="KRN94229.1"/>
    <property type="molecule type" value="Genomic_DNA"/>
</dbReference>
<evidence type="ECO:0000313" key="2">
    <source>
        <dbReference type="EMBL" id="GEK29257.1"/>
    </source>
</evidence>
<reference evidence="2 5" key="2">
    <citation type="submission" date="2019-07" db="EMBL/GenBank/DDBJ databases">
        <title>Whole genome shotgun sequence of Lactobacillus siliginis NBRC 101315.</title>
        <authorList>
            <person name="Hosoyama A."/>
            <person name="Uohara A."/>
            <person name="Ohji S."/>
            <person name="Ichikawa N."/>
        </authorList>
    </citation>
    <scope>NUCLEOTIDE SEQUENCE [LARGE SCALE GENOMIC DNA]</scope>
    <source>
        <strain evidence="2 5">NBRC 101315</strain>
    </source>
</reference>
<dbReference type="EMBL" id="BJUD01000041">
    <property type="protein sequence ID" value="GEK29257.1"/>
    <property type="molecule type" value="Genomic_DNA"/>
</dbReference>
<protein>
    <submittedName>
        <fullName evidence="2">Membrane protein</fullName>
    </submittedName>
</protein>
<evidence type="ECO:0000313" key="5">
    <source>
        <dbReference type="Proteomes" id="UP000321429"/>
    </source>
</evidence>
<dbReference type="STRING" id="348151.IV55_GL000578"/>
<reference evidence="3 4" key="1">
    <citation type="journal article" date="2015" name="Genome Announc.">
        <title>Expanding the biotechnology potential of lactobacilli through comparative genomics of 213 strains and associated genera.</title>
        <authorList>
            <person name="Sun Z."/>
            <person name="Harris H.M."/>
            <person name="McCann A."/>
            <person name="Guo C."/>
            <person name="Argimon S."/>
            <person name="Zhang W."/>
            <person name="Yang X."/>
            <person name="Jeffery I.B."/>
            <person name="Cooney J.C."/>
            <person name="Kagawa T.F."/>
            <person name="Liu W."/>
            <person name="Song Y."/>
            <person name="Salvetti E."/>
            <person name="Wrobel A."/>
            <person name="Rasinkangas P."/>
            <person name="Parkhill J."/>
            <person name="Rea M.C."/>
            <person name="O'Sullivan O."/>
            <person name="Ritari J."/>
            <person name="Douillard F.P."/>
            <person name="Paul Ross R."/>
            <person name="Yang R."/>
            <person name="Briner A.E."/>
            <person name="Felis G.E."/>
            <person name="de Vos W.M."/>
            <person name="Barrangou R."/>
            <person name="Klaenhammer T.R."/>
            <person name="Caufield P.W."/>
            <person name="Cui Y."/>
            <person name="Zhang H."/>
            <person name="O'Toole P.W."/>
        </authorList>
    </citation>
    <scope>NUCLEOTIDE SEQUENCE [LARGE SCALE GENOMIC DNA]</scope>
    <source>
        <strain evidence="3 4">DSM 22696</strain>
    </source>
</reference>
<evidence type="ECO:0000313" key="3">
    <source>
        <dbReference type="EMBL" id="KRN94229.1"/>
    </source>
</evidence>
<proteinExistence type="predicted"/>
<accession>A0A0R2L2Y2</accession>
<dbReference type="Proteomes" id="UP000051139">
    <property type="component" value="Unassembled WGS sequence"/>
</dbReference>
<evidence type="ECO:0000256" key="1">
    <source>
        <dbReference type="SAM" id="Phobius"/>
    </source>
</evidence>
<dbReference type="InterPro" id="IPR012861">
    <property type="entry name" value="DUF1634"/>
</dbReference>
<dbReference type="Pfam" id="PF07843">
    <property type="entry name" value="DUF1634"/>
    <property type="match status" value="1"/>
</dbReference>
<gene>
    <name evidence="3" type="ORF">IV55_GL000578</name>
    <name evidence="2" type="ORF">LSI01_15680</name>
</gene>
<comment type="caution">
    <text evidence="3">The sequence shown here is derived from an EMBL/GenBank/DDBJ whole genome shotgun (WGS) entry which is preliminary data.</text>
</comment>
<dbReference type="Proteomes" id="UP000321429">
    <property type="component" value="Unassembled WGS sequence"/>
</dbReference>
<sequence length="127" mass="13819">MSENNPELEKISKEMAQVEIMIGQILRIGVIVSAVIMLVGFITYGVQGTTGFAHNGFPTTITAIITGLGTFKAGSVMMLGLFCLILTPVLRVIVSIYAFYVEKDHLYVWITTAVLVILLIALFIGHS</sequence>
<keyword evidence="1" id="KW-0472">Membrane</keyword>
<keyword evidence="1" id="KW-0812">Transmembrane</keyword>
<dbReference type="AlphaFoldDB" id="A0A0R2L2Y2"/>
<dbReference type="OrthoDB" id="1682804at2"/>
<feature type="transmembrane region" description="Helical" evidence="1">
    <location>
        <begin position="25"/>
        <end position="46"/>
    </location>
</feature>
<dbReference type="PATRIC" id="fig|348151.3.peg.593"/>
<dbReference type="RefSeq" id="WP_057811397.1">
    <property type="nucleotide sequence ID" value="NZ_BJUD01000041.1"/>
</dbReference>
<name>A0A0R2L2Y2_9LACO</name>
<keyword evidence="4" id="KW-1185">Reference proteome</keyword>
<evidence type="ECO:0000313" key="4">
    <source>
        <dbReference type="Proteomes" id="UP000051139"/>
    </source>
</evidence>
<keyword evidence="1" id="KW-1133">Transmembrane helix</keyword>
<feature type="transmembrane region" description="Helical" evidence="1">
    <location>
        <begin position="78"/>
        <end position="100"/>
    </location>
</feature>
<organism evidence="3 4">
    <name type="scientific">Furfurilactobacillus siliginis</name>
    <dbReference type="NCBI Taxonomy" id="348151"/>
    <lineage>
        <taxon>Bacteria</taxon>
        <taxon>Bacillati</taxon>
        <taxon>Bacillota</taxon>
        <taxon>Bacilli</taxon>
        <taxon>Lactobacillales</taxon>
        <taxon>Lactobacillaceae</taxon>
        <taxon>Furfurilactobacillus</taxon>
    </lineage>
</organism>